<dbReference type="PANTHER" id="PTHR35711:SF1">
    <property type="entry name" value="ECTODERMAL, ISOFORM F"/>
    <property type="match status" value="1"/>
</dbReference>
<feature type="compositionally biased region" description="Low complexity" evidence="1">
    <location>
        <begin position="580"/>
        <end position="602"/>
    </location>
</feature>
<evidence type="ECO:0000313" key="2">
    <source>
        <dbReference type="EMBL" id="GJN88389.1"/>
    </source>
</evidence>
<reference evidence="2 3" key="1">
    <citation type="submission" date="2021-12" db="EMBL/GenBank/DDBJ databases">
        <title>High titer production of polyol ester of fatty acids by Rhodotorula paludigena BS15 towards product separation-free biomass refinery.</title>
        <authorList>
            <person name="Mano J."/>
            <person name="Ono H."/>
            <person name="Tanaka T."/>
            <person name="Naito K."/>
            <person name="Sushida H."/>
            <person name="Ike M."/>
            <person name="Tokuyasu K."/>
            <person name="Kitaoka M."/>
        </authorList>
    </citation>
    <scope>NUCLEOTIDE SEQUENCE [LARGE SCALE GENOMIC DNA]</scope>
    <source>
        <strain evidence="2 3">BS15</strain>
    </source>
</reference>
<feature type="compositionally biased region" description="Acidic residues" evidence="1">
    <location>
        <begin position="643"/>
        <end position="675"/>
    </location>
</feature>
<feature type="compositionally biased region" description="Polar residues" evidence="1">
    <location>
        <begin position="66"/>
        <end position="75"/>
    </location>
</feature>
<protein>
    <submittedName>
        <fullName evidence="2">Uncharacterized protein</fullName>
    </submittedName>
</protein>
<proteinExistence type="predicted"/>
<feature type="compositionally biased region" description="Acidic residues" evidence="1">
    <location>
        <begin position="510"/>
        <end position="519"/>
    </location>
</feature>
<evidence type="ECO:0000313" key="3">
    <source>
        <dbReference type="Proteomes" id="UP001342314"/>
    </source>
</evidence>
<feature type="compositionally biased region" description="Low complexity" evidence="1">
    <location>
        <begin position="426"/>
        <end position="443"/>
    </location>
</feature>
<sequence>MAAAVMRAMTFGATSGGSARGERGRDAERSGSRGGGSSSRSNSRSGLSFSRSSTIESTDAGASGLSRVSSIVTASSPPPASILLNPVTSAPSSIDASRVAASSPPTANIDIASPRSASRPPLARNISDTSSSYSHAGPLTPVSTNFPPPSNPSSPFSAANGLAPSSSLSDKDQQQHKRPSTIRFAPLPEIRPRSYSTGRNVWIVDDDSGGIDVEGEDGVTRRQRLVRVGSDAGIAAVDENGQEFEYALAEDDEDDEAEGIRNALQKWGSWSESFGGGMWGLSPSTSRRGGDDDAISTTSSMSADGGTRDSLLSTSVGSDKSGGSSKLLKAFGLGRGKSRRKKGAGDDDLPLSRTSSGESEVSTSRRSMGDAASPARPKGSTGIPMRKAYSWEVGDQPSGGAAAGDSKTGGPVYYAAPTRAARRRANYPPVAQRSRNRSRGSSSAVQVEEPKFNEWGVGGMGARDSRRVGGGVDEEDDGSGMAWLKKRRMEREKAERERLEQEANKGQQEESGDGAGDADEAARQEEDEQQHRPPSPAPMSAPPDVIEFSQSVPLPSHIESLRRGPPSRSGTLDSTTSTASTIRPTISGTSTPSTTSIPPARSGLSATRPTLVIDVPSQPSSSTASPGGGSVETPITSPVSSGEQDDEEEEEEEEDDDGESDDSDDDDLDEEELEREEALAAEARRTAKQMGAERYHSARHENQLKVVDEPQRPRSPPA</sequence>
<feature type="compositionally biased region" description="Low complexity" evidence="1">
    <location>
        <begin position="38"/>
        <end position="53"/>
    </location>
</feature>
<feature type="compositionally biased region" description="Low complexity" evidence="1">
    <location>
        <begin position="616"/>
        <end position="625"/>
    </location>
</feature>
<feature type="compositionally biased region" description="Basic and acidic residues" evidence="1">
    <location>
        <begin position="676"/>
        <end position="712"/>
    </location>
</feature>
<dbReference type="Proteomes" id="UP001342314">
    <property type="component" value="Unassembled WGS sequence"/>
</dbReference>
<name>A0AAV5GD38_9BASI</name>
<feature type="compositionally biased region" description="Low complexity" evidence="1">
    <location>
        <begin position="313"/>
        <end position="332"/>
    </location>
</feature>
<feature type="compositionally biased region" description="Basic and acidic residues" evidence="1">
    <location>
        <begin position="20"/>
        <end position="31"/>
    </location>
</feature>
<comment type="caution">
    <text evidence="2">The sequence shown here is derived from an EMBL/GenBank/DDBJ whole genome shotgun (WGS) entry which is preliminary data.</text>
</comment>
<feature type="region of interest" description="Disordered" evidence="1">
    <location>
        <begin position="270"/>
        <end position="718"/>
    </location>
</feature>
<feature type="compositionally biased region" description="Polar residues" evidence="1">
    <location>
        <begin position="86"/>
        <end position="95"/>
    </location>
</feature>
<feature type="compositionally biased region" description="Basic and acidic residues" evidence="1">
    <location>
        <begin position="489"/>
        <end position="503"/>
    </location>
</feature>
<keyword evidence="3" id="KW-1185">Reference proteome</keyword>
<feature type="compositionally biased region" description="Polar residues" evidence="1">
    <location>
        <begin position="568"/>
        <end position="579"/>
    </location>
</feature>
<organism evidence="2 3">
    <name type="scientific">Rhodotorula paludigena</name>
    <dbReference type="NCBI Taxonomy" id="86838"/>
    <lineage>
        <taxon>Eukaryota</taxon>
        <taxon>Fungi</taxon>
        <taxon>Dikarya</taxon>
        <taxon>Basidiomycota</taxon>
        <taxon>Pucciniomycotina</taxon>
        <taxon>Microbotryomycetes</taxon>
        <taxon>Sporidiobolales</taxon>
        <taxon>Sporidiobolaceae</taxon>
        <taxon>Rhodotorula</taxon>
    </lineage>
</organism>
<dbReference type="EMBL" id="BQKY01000003">
    <property type="protein sequence ID" value="GJN88389.1"/>
    <property type="molecule type" value="Genomic_DNA"/>
</dbReference>
<feature type="region of interest" description="Disordered" evidence="1">
    <location>
        <begin position="1"/>
        <end position="191"/>
    </location>
</feature>
<dbReference type="AlphaFoldDB" id="A0AAV5GD38"/>
<gene>
    <name evidence="2" type="ORF">Rhopal_001355-T1</name>
</gene>
<feature type="compositionally biased region" description="Polar residues" evidence="1">
    <location>
        <begin position="352"/>
        <end position="366"/>
    </location>
</feature>
<evidence type="ECO:0000256" key="1">
    <source>
        <dbReference type="SAM" id="MobiDB-lite"/>
    </source>
</evidence>
<accession>A0AAV5GD38</accession>
<dbReference type="PANTHER" id="PTHR35711">
    <property type="entry name" value="EXPRESSED PROTEIN"/>
    <property type="match status" value="1"/>
</dbReference>